<dbReference type="AlphaFoldDB" id="A0ABD5RBI1"/>
<protein>
    <submittedName>
        <fullName evidence="3">Glycoside hydrolase family 68 protein</fullName>
    </submittedName>
</protein>
<gene>
    <name evidence="3" type="ORF">ACFPJ5_09105</name>
</gene>
<dbReference type="Proteomes" id="UP001596201">
    <property type="component" value="Unassembled WGS sequence"/>
</dbReference>
<dbReference type="CDD" id="cd08997">
    <property type="entry name" value="GH68"/>
    <property type="match status" value="1"/>
</dbReference>
<comment type="similarity">
    <text evidence="1">Belongs to the glycosyl hydrolase 68 family.</text>
</comment>
<sequence length="445" mass="50222">MHRRHRRRLDSVAPDGGDPHETPRWTREQAGLIERTDETTAPIVYPPAENLDPDHHIWDTWLVRERDGSIADVDGYRVVVALTADSDLLPGKRHDTATLRFYYSRDGRDWHLGGRVFPESTALGSRQWAGSALYDDGDLYCYYTAAGERDETDLSYTQHIVLAEGGRLHADDDGVRVEGTFDHRSLLRPDGEWYEREGQSRGMIYTFRDPWFFEDPATGETYLLFEANTPVPEGSSLCGGDAAQQEFNGSVGIAHSPTGDPTDFELRPPLLDGVCVNQELERPHVVVRDGRYYLFVSSHMHTFAPGLEGFDALYGFVADSLRGDYRPLNDSGLVATNPANAPFQAYSWLAYGHREEVLVTSFVNYTEFDRPSLDDVAYLPESEQRRRFGGTLAPTLRLRLDGDRTRIVGTLDHGHLPTADEALPETDDERIERLRREQDGTGRGY</sequence>
<proteinExistence type="inferred from homology"/>
<dbReference type="EMBL" id="JBHSKX010000001">
    <property type="protein sequence ID" value="MFC5367098.1"/>
    <property type="molecule type" value="Genomic_DNA"/>
</dbReference>
<name>A0ABD5RBI1_9EURY</name>
<dbReference type="GO" id="GO:0016787">
    <property type="term" value="F:hydrolase activity"/>
    <property type="evidence" value="ECO:0007669"/>
    <property type="project" value="UniProtKB-KW"/>
</dbReference>
<dbReference type="Gene3D" id="2.115.10.20">
    <property type="entry name" value="Glycosyl hydrolase domain, family 43"/>
    <property type="match status" value="1"/>
</dbReference>
<feature type="compositionally biased region" description="Basic and acidic residues" evidence="2">
    <location>
        <begin position="17"/>
        <end position="27"/>
    </location>
</feature>
<dbReference type="RefSeq" id="WP_227231501.1">
    <property type="nucleotide sequence ID" value="NZ_JAJCVJ010000004.1"/>
</dbReference>
<feature type="region of interest" description="Disordered" evidence="2">
    <location>
        <begin position="1"/>
        <end position="40"/>
    </location>
</feature>
<evidence type="ECO:0000256" key="2">
    <source>
        <dbReference type="SAM" id="MobiDB-lite"/>
    </source>
</evidence>
<keyword evidence="3" id="KW-0378">Hydrolase</keyword>
<dbReference type="InterPro" id="IPR023296">
    <property type="entry name" value="Glyco_hydro_beta-prop_sf"/>
</dbReference>
<evidence type="ECO:0000313" key="3">
    <source>
        <dbReference type="EMBL" id="MFC5367098.1"/>
    </source>
</evidence>
<reference evidence="3 4" key="1">
    <citation type="journal article" date="2019" name="Int. J. Syst. Evol. Microbiol.">
        <title>The Global Catalogue of Microorganisms (GCM) 10K type strain sequencing project: providing services to taxonomists for standard genome sequencing and annotation.</title>
        <authorList>
            <consortium name="The Broad Institute Genomics Platform"/>
            <consortium name="The Broad Institute Genome Sequencing Center for Infectious Disease"/>
            <person name="Wu L."/>
            <person name="Ma J."/>
        </authorList>
    </citation>
    <scope>NUCLEOTIDE SEQUENCE [LARGE SCALE GENOMIC DNA]</scope>
    <source>
        <strain evidence="3 4">CGMCC 1.12237</strain>
    </source>
</reference>
<dbReference type="InterPro" id="IPR003469">
    <property type="entry name" value="Glyco_hydro_68"/>
</dbReference>
<evidence type="ECO:0000256" key="1">
    <source>
        <dbReference type="RuleBase" id="RU361220"/>
    </source>
</evidence>
<dbReference type="SUPFAM" id="SSF75005">
    <property type="entry name" value="Arabinanase/levansucrase/invertase"/>
    <property type="match status" value="1"/>
</dbReference>
<comment type="caution">
    <text evidence="3">The sequence shown here is derived from an EMBL/GenBank/DDBJ whole genome shotgun (WGS) entry which is preliminary data.</text>
</comment>
<dbReference type="Pfam" id="PF02435">
    <property type="entry name" value="Glyco_hydro_68"/>
    <property type="match status" value="1"/>
</dbReference>
<evidence type="ECO:0000313" key="4">
    <source>
        <dbReference type="Proteomes" id="UP001596201"/>
    </source>
</evidence>
<keyword evidence="4" id="KW-1185">Reference proteome</keyword>
<accession>A0ABD5RBI1</accession>
<organism evidence="3 4">
    <name type="scientific">Salinirubrum litoreum</name>
    <dbReference type="NCBI Taxonomy" id="1126234"/>
    <lineage>
        <taxon>Archaea</taxon>
        <taxon>Methanobacteriati</taxon>
        <taxon>Methanobacteriota</taxon>
        <taxon>Stenosarchaea group</taxon>
        <taxon>Halobacteria</taxon>
        <taxon>Halobacteriales</taxon>
        <taxon>Haloferacaceae</taxon>
        <taxon>Salinirubrum</taxon>
    </lineage>
</organism>